<gene>
    <name evidence="2" type="ORF">CHI95_16995</name>
</gene>
<evidence type="ECO:0000313" key="3">
    <source>
        <dbReference type="Proteomes" id="UP000216001"/>
    </source>
</evidence>
<evidence type="ECO:0000313" key="2">
    <source>
        <dbReference type="EMBL" id="OZS73407.1"/>
    </source>
</evidence>
<reference evidence="2 3" key="1">
    <citation type="submission" date="2017-07" db="EMBL/GenBank/DDBJ databases">
        <title>blaIMP-27 on transferable plasmids in Proteus mirabilis and Providencia rettgeri.</title>
        <authorList>
            <person name="Potter R."/>
        </authorList>
    </citation>
    <scope>NUCLEOTIDE SEQUENCE [LARGE SCALE GENOMIC DNA]</scope>
    <source>
        <strain evidence="2 3">PR1</strain>
    </source>
</reference>
<dbReference type="NCBIfam" id="NF040487">
    <property type="entry name" value="T3SS_CigR_fam"/>
    <property type="match status" value="1"/>
</dbReference>
<accession>A0A264VRG1</accession>
<protein>
    <recommendedName>
        <fullName evidence="4">RcnB family protein</fullName>
    </recommendedName>
</protein>
<sequence length="190" mass="20634">MFYKLPNVILTLQEFIMSVFKKPNCSVFLQYILLPVIACAPFLANSSPNGNQGQGNGKGNQQIHGNKGNQNKDKSNKGDGNQQLKYAKASEYYDKKRGSNISFNVSFGNVRPLAIEYGLTGYQGLPPGIAKQVGRGKPLPPGIAKKALPSAFLAQLPIYVGYEWKISGQDLVLVAIGTAIVAEIIENVFE</sequence>
<feature type="compositionally biased region" description="Low complexity" evidence="1">
    <location>
        <begin position="59"/>
        <end position="69"/>
    </location>
</feature>
<dbReference type="EMBL" id="NOWC01000022">
    <property type="protein sequence ID" value="OZS73407.1"/>
    <property type="molecule type" value="Genomic_DNA"/>
</dbReference>
<proteinExistence type="predicted"/>
<dbReference type="Proteomes" id="UP000216001">
    <property type="component" value="Unassembled WGS sequence"/>
</dbReference>
<feature type="region of interest" description="Disordered" evidence="1">
    <location>
        <begin position="50"/>
        <end position="81"/>
    </location>
</feature>
<evidence type="ECO:0000256" key="1">
    <source>
        <dbReference type="SAM" id="MobiDB-lite"/>
    </source>
</evidence>
<comment type="caution">
    <text evidence="2">The sequence shown here is derived from an EMBL/GenBank/DDBJ whole genome shotgun (WGS) entry which is preliminary data.</text>
</comment>
<name>A0A264VRG1_PRORE</name>
<dbReference type="AlphaFoldDB" id="A0A264VRG1"/>
<evidence type="ECO:0008006" key="4">
    <source>
        <dbReference type="Google" id="ProtNLM"/>
    </source>
</evidence>
<organism evidence="2 3">
    <name type="scientific">Providencia rettgeri</name>
    <dbReference type="NCBI Taxonomy" id="587"/>
    <lineage>
        <taxon>Bacteria</taxon>
        <taxon>Pseudomonadati</taxon>
        <taxon>Pseudomonadota</taxon>
        <taxon>Gammaproteobacteria</taxon>
        <taxon>Enterobacterales</taxon>
        <taxon>Morganellaceae</taxon>
        <taxon>Providencia</taxon>
    </lineage>
</organism>
<dbReference type="Gene3D" id="3.10.450.160">
    <property type="entry name" value="inner membrane protein cigr"/>
    <property type="match status" value="1"/>
</dbReference>